<evidence type="ECO:0000256" key="1">
    <source>
        <dbReference type="ARBA" id="ARBA00009670"/>
    </source>
</evidence>
<dbReference type="CDD" id="cd05121">
    <property type="entry name" value="ABC1_ADCK3-like"/>
    <property type="match status" value="1"/>
</dbReference>
<dbReference type="GO" id="GO:0016740">
    <property type="term" value="F:transferase activity"/>
    <property type="evidence" value="ECO:0007669"/>
    <property type="project" value="UniProtKB-KW"/>
</dbReference>
<sequence length="548" mass="61320">MLLTSLPQFRRGGTRFVEIVATLVRYGLADRLERIEPGFLKRWLHHEDVAELASMSPGKRARLACEELGPTFIKVAQILSTRPDVISPDIAEELALLRSGTPPDAFEDIQALIESELDAPLGQLFSSFDPVPLASASIGQVHAARLFDGREVIVKVQHPGIAARVEVDFDVIESLAHLLDQYDEGLRSYQLGVVAEEVRRTLRAELDFRRERRSLERFRRAFADDPSVTIPATFPELCSERVLTMEYVKGYSIGEKERLVEDGHDRTRLAVDGARVFLDMIFVEGAFHADPHPGNVLVQPDGRIALVDFGMVGFLDQGLRDHLIDLLLAFVHESQDDLERAIDAIATLPSTVDRQRLRRDMAELQAEVAGIPIEEISTTVVLGDFTALLRRHRILLPATISMLIKVLVMLEGTARSLDRRVSMMEILRPYGEDIIRQRASPRARLRQTISTTRDWIRLGERLPRLLDHVSRRFEHGQLRLDLVHSGLEATVNRLVSGILCAAMLLGGSVLWALKAPPVVLGVPVVGVTATFLALAHGLRLLYQLRNHK</sequence>
<dbReference type="SUPFAM" id="SSF56112">
    <property type="entry name" value="Protein kinase-like (PK-like)"/>
    <property type="match status" value="1"/>
</dbReference>
<dbReference type="PANTHER" id="PTHR10566:SF113">
    <property type="entry name" value="PROTEIN ACTIVITY OF BC1 COMPLEX KINASE 7, CHLOROPLASTIC"/>
    <property type="match status" value="1"/>
</dbReference>
<gene>
    <name evidence="4" type="primary">ubiB</name>
    <name evidence="4" type="ORF">Poly30_02910</name>
</gene>
<dbReference type="Proteomes" id="UP000320390">
    <property type="component" value="Chromosome"/>
</dbReference>
<dbReference type="InterPro" id="IPR004147">
    <property type="entry name" value="ABC1_dom"/>
</dbReference>
<dbReference type="OrthoDB" id="9795390at2"/>
<evidence type="ECO:0000256" key="2">
    <source>
        <dbReference type="SAM" id="Phobius"/>
    </source>
</evidence>
<keyword evidence="2" id="KW-0472">Membrane</keyword>
<reference evidence="4 5" key="1">
    <citation type="submission" date="2019-02" db="EMBL/GenBank/DDBJ databases">
        <title>Deep-cultivation of Planctomycetes and their phenomic and genomic characterization uncovers novel biology.</title>
        <authorList>
            <person name="Wiegand S."/>
            <person name="Jogler M."/>
            <person name="Boedeker C."/>
            <person name="Pinto D."/>
            <person name="Vollmers J."/>
            <person name="Rivas-Marin E."/>
            <person name="Kohn T."/>
            <person name="Peeters S.H."/>
            <person name="Heuer A."/>
            <person name="Rast P."/>
            <person name="Oberbeckmann S."/>
            <person name="Bunk B."/>
            <person name="Jeske O."/>
            <person name="Meyerdierks A."/>
            <person name="Storesund J.E."/>
            <person name="Kallscheuer N."/>
            <person name="Luecker S."/>
            <person name="Lage O.M."/>
            <person name="Pohl T."/>
            <person name="Merkel B.J."/>
            <person name="Hornburger P."/>
            <person name="Mueller R.-W."/>
            <person name="Bruemmer F."/>
            <person name="Labrenz M."/>
            <person name="Spormann A.M."/>
            <person name="Op den Camp H."/>
            <person name="Overmann J."/>
            <person name="Amann R."/>
            <person name="Jetten M.S.M."/>
            <person name="Mascher T."/>
            <person name="Medema M.H."/>
            <person name="Devos D.P."/>
            <person name="Kaster A.-K."/>
            <person name="Ovreas L."/>
            <person name="Rohde M."/>
            <person name="Galperin M.Y."/>
            <person name="Jogler C."/>
        </authorList>
    </citation>
    <scope>NUCLEOTIDE SEQUENCE [LARGE SCALE GENOMIC DNA]</scope>
    <source>
        <strain evidence="4 5">Poly30</strain>
    </source>
</reference>
<keyword evidence="2" id="KW-0812">Transmembrane</keyword>
<dbReference type="PANTHER" id="PTHR10566">
    <property type="entry name" value="CHAPERONE-ACTIVITY OF BC1 COMPLEX CABC1 -RELATED"/>
    <property type="match status" value="1"/>
</dbReference>
<dbReference type="Pfam" id="PF03109">
    <property type="entry name" value="ABC1"/>
    <property type="match status" value="1"/>
</dbReference>
<evidence type="ECO:0000313" key="4">
    <source>
        <dbReference type="EMBL" id="QDV04798.1"/>
    </source>
</evidence>
<dbReference type="EMBL" id="CP036434">
    <property type="protein sequence ID" value="QDV04798.1"/>
    <property type="molecule type" value="Genomic_DNA"/>
</dbReference>
<feature type="transmembrane region" description="Helical" evidence="2">
    <location>
        <begin position="494"/>
        <end position="513"/>
    </location>
</feature>
<dbReference type="RefSeq" id="WP_145194243.1">
    <property type="nucleotide sequence ID" value="NZ_CP036434.1"/>
</dbReference>
<accession>A0A518EL30</accession>
<dbReference type="AlphaFoldDB" id="A0A518EL30"/>
<comment type="similarity">
    <text evidence="1">Belongs to the protein kinase superfamily. ADCK protein kinase family.</text>
</comment>
<keyword evidence="5" id="KW-1185">Reference proteome</keyword>
<keyword evidence="4" id="KW-0808">Transferase</keyword>
<feature type="transmembrane region" description="Helical" evidence="2">
    <location>
        <begin position="519"/>
        <end position="542"/>
    </location>
</feature>
<organism evidence="4 5">
    <name type="scientific">Saltatorellus ferox</name>
    <dbReference type="NCBI Taxonomy" id="2528018"/>
    <lineage>
        <taxon>Bacteria</taxon>
        <taxon>Pseudomonadati</taxon>
        <taxon>Planctomycetota</taxon>
        <taxon>Planctomycetia</taxon>
        <taxon>Planctomycetia incertae sedis</taxon>
        <taxon>Saltatorellus</taxon>
    </lineage>
</organism>
<protein>
    <recommendedName>
        <fullName evidence="3">ABC1 atypical kinase-like domain-containing protein</fullName>
    </recommendedName>
</protein>
<feature type="domain" description="ABC1 atypical kinase-like" evidence="3">
    <location>
        <begin position="97"/>
        <end position="337"/>
    </location>
</feature>
<proteinExistence type="inferred from homology"/>
<keyword evidence="2" id="KW-1133">Transmembrane helix</keyword>
<name>A0A518EL30_9BACT</name>
<dbReference type="InterPro" id="IPR050154">
    <property type="entry name" value="UbiB_kinase"/>
</dbReference>
<dbReference type="InterPro" id="IPR011009">
    <property type="entry name" value="Kinase-like_dom_sf"/>
</dbReference>
<evidence type="ECO:0000259" key="3">
    <source>
        <dbReference type="Pfam" id="PF03109"/>
    </source>
</evidence>
<feature type="transmembrane region" description="Helical" evidence="2">
    <location>
        <begin position="394"/>
        <end position="414"/>
    </location>
</feature>
<evidence type="ECO:0000313" key="5">
    <source>
        <dbReference type="Proteomes" id="UP000320390"/>
    </source>
</evidence>